<keyword evidence="6" id="KW-0677">Repeat</keyword>
<dbReference type="SUPFAM" id="SSF90123">
    <property type="entry name" value="ABC transporter transmembrane region"/>
    <property type="match status" value="2"/>
</dbReference>
<dbReference type="CDD" id="cd03250">
    <property type="entry name" value="ABCC_MRP_domain1"/>
    <property type="match status" value="1"/>
</dbReference>
<feature type="domain" description="ABC transmembrane type-1" evidence="14">
    <location>
        <begin position="87"/>
        <end position="366"/>
    </location>
</feature>
<keyword evidence="10 12" id="KW-0472">Membrane</keyword>
<evidence type="ECO:0000256" key="6">
    <source>
        <dbReference type="ARBA" id="ARBA00022737"/>
    </source>
</evidence>
<gene>
    <name evidence="15" type="ORF">CBR_g9052</name>
</gene>
<reference evidence="15 16" key="1">
    <citation type="journal article" date="2018" name="Cell">
        <title>The Chara Genome: Secondary Complexity and Implications for Plant Terrestrialization.</title>
        <authorList>
            <person name="Nishiyama T."/>
            <person name="Sakayama H."/>
            <person name="Vries J.D."/>
            <person name="Buschmann H."/>
            <person name="Saint-Marcoux D."/>
            <person name="Ullrich K.K."/>
            <person name="Haas F.B."/>
            <person name="Vanderstraeten L."/>
            <person name="Becker D."/>
            <person name="Lang D."/>
            <person name="Vosolsobe S."/>
            <person name="Rombauts S."/>
            <person name="Wilhelmsson P.K.I."/>
            <person name="Janitza P."/>
            <person name="Kern R."/>
            <person name="Heyl A."/>
            <person name="Rumpler F."/>
            <person name="Villalobos L.I.A.C."/>
            <person name="Clay J.M."/>
            <person name="Skokan R."/>
            <person name="Toyoda A."/>
            <person name="Suzuki Y."/>
            <person name="Kagoshima H."/>
            <person name="Schijlen E."/>
            <person name="Tajeshwar N."/>
            <person name="Catarino B."/>
            <person name="Hetherington A.J."/>
            <person name="Saltykova A."/>
            <person name="Bonnot C."/>
            <person name="Breuninger H."/>
            <person name="Symeonidi A."/>
            <person name="Radhakrishnan G.V."/>
            <person name="Van Nieuwerburgh F."/>
            <person name="Deforce D."/>
            <person name="Chang C."/>
            <person name="Karol K.G."/>
            <person name="Hedrich R."/>
            <person name="Ulvskov P."/>
            <person name="Glockner G."/>
            <person name="Delwiche C.F."/>
            <person name="Petrasek J."/>
            <person name="Van de Peer Y."/>
            <person name="Friml J."/>
            <person name="Beilby M."/>
            <person name="Dolan L."/>
            <person name="Kohara Y."/>
            <person name="Sugano S."/>
            <person name="Fujiyama A."/>
            <person name="Delaux P.-M."/>
            <person name="Quint M."/>
            <person name="TheiBen G."/>
            <person name="Hagemann M."/>
            <person name="Harholt J."/>
            <person name="Dunand C."/>
            <person name="Zachgo S."/>
            <person name="Langdale J."/>
            <person name="Maumus F."/>
            <person name="Straeten D.V.D."/>
            <person name="Gould S.B."/>
            <person name="Rensing S.A."/>
        </authorList>
    </citation>
    <scope>NUCLEOTIDE SEQUENCE [LARGE SCALE GENOMIC DNA]</scope>
    <source>
        <strain evidence="15 16">S276</strain>
    </source>
</reference>
<dbReference type="Gramene" id="GBG71636">
    <property type="protein sequence ID" value="GBG71636"/>
    <property type="gene ID" value="CBR_g9052"/>
</dbReference>
<protein>
    <submittedName>
        <fullName evidence="15">Uncharacterized protein</fullName>
    </submittedName>
</protein>
<dbReference type="GO" id="GO:0016887">
    <property type="term" value="F:ATP hydrolysis activity"/>
    <property type="evidence" value="ECO:0007669"/>
    <property type="project" value="InterPro"/>
</dbReference>
<dbReference type="InterPro" id="IPR011527">
    <property type="entry name" value="ABC1_TM_dom"/>
</dbReference>
<dbReference type="InterPro" id="IPR003439">
    <property type="entry name" value="ABC_transporter-like_ATP-bd"/>
</dbReference>
<dbReference type="Proteomes" id="UP000265515">
    <property type="component" value="Unassembled WGS sequence"/>
</dbReference>
<sequence>MVRHQRECQEDNASFLSRCFFMWVTDLIKLANRKTLETCDLWDLRKGDDTQTVTRSLEKQWYEQQKNPRPSIAAVIWKTCWKPFLSACILKLLSDACQLSSPVLVQKIINLVQAKNTSRSVGLSYGALFLSISIAQTVTVHIYYQMLYRITSRVRASMVCLVYKKATRISTAESKGASTGEIMNLQSNDVEKVRNAVLYINYLWDGPLQIFVALAMLVNIIGPWPAVSGFAVLVLMIPAQAFVMSWLSSVRMKLITHTDERVKLITEIIQGIKAVKLYAGEEQFIEQVNKIREKELQHIWKTRCIDVLSSFAWGLGPTLVSLMSFGVYTILGNQLTAEVAFPALTLFNLIRFPLVAIPYQINSLVQANVSTRRLEKFLALPELIPVQSSTFDSTTGSITVTEADFTWHPAESDNVAPPTLSKINLQVSPGHLVIVIGEVGAGKSSLLAAILGEMRKLSLGSYVSVSGSMAYTAQDPWIQNATVQENILMGNQLDEEKYNQVINACALVEDLGMLQGGDQAEIGEKGINLSGGQKHRVALARAVYASADIYLLDDPLSAVDTHVGRHLFDHCICGLLAQKTRILVTHQLQFVDAADAIVVMQQGTITDVGTYLELRQRGINFAMFEEHEDGSHADSAANPSLGQTSDQLWQSTSELSLSGLDALYVPDSAGSPKSSQTYLHQTSLNQSNPVYEGEDRPAGMPTNHTGRMGWHGNHGQGSGKDKWTGQSDGVEDAGSKAPNDDASDVEEEKEEAVGQGLNAPLLTAKGKERSHSRKSERRQGSGEVEVNRQVGKEVDREKKRVKGMLVKSEHRSEGNVQREVYLKYIRAWGRWYWVPVLVLVAYVIAQSVKLANDSWLAVWSGNIKEHPDADQYYLRVYGITAGVAMVLVTARWVILSFGVWNAARNLHMQLLEHCMRLPMSFFDTQPTGRLTNRFTKDTEQMDLALPNTIESYLECFFQTIFALLLIVIITRAFILPLILLVWLYKRIEAYYLHASRELKRLDALLHSPIFSHFAETIRGLSTIRAFCKQEAFVQLNYSQVNDSSRAYLASISVNRWLGVRLELIGAALVSSVAFISFLGLGTGAGAVGLALTSALSISNVMNWMVRVSAEMETSMNSVERILEYTSLETEAPAIVPENRPPHDWPQRGTIEAVDVWVRYRPELDPVLKGLTFTVQGGEKIGACGRTGCGKSTLTMALYRIVELCRGKFFIDGIDVSKIGLKDLRSKLALVPQDPVIFSGTVRMNLDPLGDAGSDSQLWEALRKSGMAAAVSALPGKLDAEVTEAGQNFSVGQRQLLCMGRALLRNSRILVLDEATSNVDSLTDSIIQTTIRESFRHCTVLTIAHRLHTIIDSDRVLLLEKGELLEFDAPAKLLENESSMFTSFVNRTLPRESWALRRAALAKAASPPSVNAFQH</sequence>
<evidence type="ECO:0000256" key="8">
    <source>
        <dbReference type="ARBA" id="ARBA00022840"/>
    </source>
</evidence>
<evidence type="ECO:0000256" key="10">
    <source>
        <dbReference type="ARBA" id="ARBA00023136"/>
    </source>
</evidence>
<feature type="domain" description="ABC transmembrane type-1" evidence="14">
    <location>
        <begin position="836"/>
        <end position="1113"/>
    </location>
</feature>
<evidence type="ECO:0000256" key="12">
    <source>
        <dbReference type="SAM" id="Phobius"/>
    </source>
</evidence>
<dbReference type="EMBL" id="BFEA01000150">
    <property type="protein sequence ID" value="GBG71636.1"/>
    <property type="molecule type" value="Genomic_DNA"/>
</dbReference>
<evidence type="ECO:0000256" key="5">
    <source>
        <dbReference type="ARBA" id="ARBA00022692"/>
    </source>
</evidence>
<keyword evidence="5 12" id="KW-0812">Transmembrane</keyword>
<evidence type="ECO:0000256" key="1">
    <source>
        <dbReference type="ARBA" id="ARBA00004128"/>
    </source>
</evidence>
<dbReference type="CDD" id="cd18580">
    <property type="entry name" value="ABC_6TM_ABCC_D2"/>
    <property type="match status" value="1"/>
</dbReference>
<keyword evidence="8" id="KW-0067">ATP-binding</keyword>
<dbReference type="FunFam" id="3.40.50.300:FF:000997">
    <property type="entry name" value="Multidrug resistance-associated protein 1"/>
    <property type="match status" value="1"/>
</dbReference>
<keyword evidence="3" id="KW-0813">Transport</keyword>
<evidence type="ECO:0000256" key="4">
    <source>
        <dbReference type="ARBA" id="ARBA00022554"/>
    </source>
</evidence>
<dbReference type="InterPro" id="IPR050173">
    <property type="entry name" value="ABC_transporter_C-like"/>
</dbReference>
<accession>A0A388KNK1</accession>
<dbReference type="InterPro" id="IPR027417">
    <property type="entry name" value="P-loop_NTPase"/>
</dbReference>
<evidence type="ECO:0000313" key="16">
    <source>
        <dbReference type="Proteomes" id="UP000265515"/>
    </source>
</evidence>
<feature type="domain" description="ABC transporter" evidence="13">
    <location>
        <begin position="1150"/>
        <end position="1385"/>
    </location>
</feature>
<feature type="transmembrane region" description="Helical" evidence="12">
    <location>
        <begin position="960"/>
        <end position="984"/>
    </location>
</feature>
<evidence type="ECO:0000256" key="11">
    <source>
        <dbReference type="SAM" id="MobiDB-lite"/>
    </source>
</evidence>
<evidence type="ECO:0000313" key="15">
    <source>
        <dbReference type="EMBL" id="GBG71636.1"/>
    </source>
</evidence>
<feature type="domain" description="ABC transporter" evidence="13">
    <location>
        <begin position="400"/>
        <end position="627"/>
    </location>
</feature>
<dbReference type="Pfam" id="PF00005">
    <property type="entry name" value="ABC_tran"/>
    <property type="match status" value="2"/>
</dbReference>
<dbReference type="FunFam" id="1.20.1560.10:FF:000010">
    <property type="entry name" value="Multidrug resistance-associated ABC transporter"/>
    <property type="match status" value="1"/>
</dbReference>
<dbReference type="InterPro" id="IPR036640">
    <property type="entry name" value="ABC1_TM_sf"/>
</dbReference>
<evidence type="ECO:0000259" key="14">
    <source>
        <dbReference type="PROSITE" id="PS50929"/>
    </source>
</evidence>
<dbReference type="FunFam" id="3.40.50.300:FF:000074">
    <property type="entry name" value="Multidrug resistance-associated protein 5 isoform 1"/>
    <property type="match status" value="1"/>
</dbReference>
<dbReference type="GO" id="GO:0005524">
    <property type="term" value="F:ATP binding"/>
    <property type="evidence" value="ECO:0007669"/>
    <property type="project" value="UniProtKB-KW"/>
</dbReference>
<dbReference type="PROSITE" id="PS50893">
    <property type="entry name" value="ABC_TRANSPORTER_2"/>
    <property type="match status" value="2"/>
</dbReference>
<dbReference type="PANTHER" id="PTHR24223:SF453">
    <property type="entry name" value="ABC TRANSPORTER"/>
    <property type="match status" value="1"/>
</dbReference>
<feature type="transmembrane region" description="Helical" evidence="12">
    <location>
        <begin position="123"/>
        <end position="144"/>
    </location>
</feature>
<dbReference type="STRING" id="69332.A0A388KNK1"/>
<feature type="transmembrane region" description="Helical" evidence="12">
    <location>
        <begin position="311"/>
        <end position="331"/>
    </location>
</feature>
<name>A0A388KNK1_CHABU</name>
<organism evidence="15 16">
    <name type="scientific">Chara braunii</name>
    <name type="common">Braun's stonewort</name>
    <dbReference type="NCBI Taxonomy" id="69332"/>
    <lineage>
        <taxon>Eukaryota</taxon>
        <taxon>Viridiplantae</taxon>
        <taxon>Streptophyta</taxon>
        <taxon>Charophyceae</taxon>
        <taxon>Charales</taxon>
        <taxon>Characeae</taxon>
        <taxon>Chara</taxon>
    </lineage>
</organism>
<dbReference type="PROSITE" id="PS50929">
    <property type="entry name" value="ABC_TM1F"/>
    <property type="match status" value="2"/>
</dbReference>
<comment type="similarity">
    <text evidence="2">Belongs to the ABC transporter superfamily. ABCC family. Conjugate transporter (TC 3.A.1.208) subfamily.</text>
</comment>
<dbReference type="FunFam" id="1.20.1560.10:FF:000020">
    <property type="entry name" value="ABC metal ion transporter"/>
    <property type="match status" value="1"/>
</dbReference>
<comment type="caution">
    <text evidence="15">The sequence shown here is derived from an EMBL/GenBank/DDBJ whole genome shotgun (WGS) entry which is preliminary data.</text>
</comment>
<dbReference type="PROSITE" id="PS00211">
    <property type="entry name" value="ABC_TRANSPORTER_1"/>
    <property type="match status" value="1"/>
</dbReference>
<evidence type="ECO:0000256" key="2">
    <source>
        <dbReference type="ARBA" id="ARBA00009726"/>
    </source>
</evidence>
<feature type="region of interest" description="Disordered" evidence="11">
    <location>
        <begin position="686"/>
        <end position="792"/>
    </location>
</feature>
<dbReference type="SMART" id="SM00382">
    <property type="entry name" value="AAA"/>
    <property type="match status" value="2"/>
</dbReference>
<dbReference type="PANTHER" id="PTHR24223">
    <property type="entry name" value="ATP-BINDING CASSETTE SUB-FAMILY C"/>
    <property type="match status" value="1"/>
</dbReference>
<keyword evidence="7" id="KW-0547">Nucleotide-binding</keyword>
<evidence type="ECO:0000259" key="13">
    <source>
        <dbReference type="PROSITE" id="PS50893"/>
    </source>
</evidence>
<dbReference type="CDD" id="cd18579">
    <property type="entry name" value="ABC_6TM_ABCC_D1"/>
    <property type="match status" value="1"/>
</dbReference>
<dbReference type="OMA" id="MEREWYQ"/>
<comment type="subcellular location">
    <subcellularLocation>
        <location evidence="1">Vacuole membrane</location>
        <topology evidence="1">Multi-pass membrane protein</topology>
    </subcellularLocation>
</comment>
<dbReference type="OrthoDB" id="6500128at2759"/>
<dbReference type="Gene3D" id="1.20.1560.10">
    <property type="entry name" value="ABC transporter type 1, transmembrane domain"/>
    <property type="match status" value="2"/>
</dbReference>
<dbReference type="InterPro" id="IPR044746">
    <property type="entry name" value="ABCC_6TM_D1"/>
</dbReference>
<dbReference type="GO" id="GO:0140359">
    <property type="term" value="F:ABC-type transporter activity"/>
    <property type="evidence" value="ECO:0007669"/>
    <property type="project" value="InterPro"/>
</dbReference>
<dbReference type="Gene3D" id="3.40.50.300">
    <property type="entry name" value="P-loop containing nucleotide triphosphate hydrolases"/>
    <property type="match status" value="2"/>
</dbReference>
<keyword evidence="4" id="KW-0926">Vacuole</keyword>
<evidence type="ECO:0000256" key="7">
    <source>
        <dbReference type="ARBA" id="ARBA00022741"/>
    </source>
</evidence>
<feature type="transmembrane region" description="Helical" evidence="12">
    <location>
        <begin position="872"/>
        <end position="894"/>
    </location>
</feature>
<keyword evidence="9 12" id="KW-1133">Transmembrane helix</keyword>
<dbReference type="InterPro" id="IPR017871">
    <property type="entry name" value="ABC_transporter-like_CS"/>
</dbReference>
<feature type="transmembrane region" description="Helical" evidence="12">
    <location>
        <begin position="1061"/>
        <end position="1080"/>
    </location>
</feature>
<dbReference type="GO" id="GO:0005774">
    <property type="term" value="C:vacuolar membrane"/>
    <property type="evidence" value="ECO:0007669"/>
    <property type="project" value="UniProtKB-SubCell"/>
</dbReference>
<keyword evidence="16" id="KW-1185">Reference proteome</keyword>
<dbReference type="Pfam" id="PF00664">
    <property type="entry name" value="ABC_membrane"/>
    <property type="match status" value="2"/>
</dbReference>
<dbReference type="InterPro" id="IPR003593">
    <property type="entry name" value="AAA+_ATPase"/>
</dbReference>
<proteinExistence type="inferred from homology"/>
<dbReference type="InterPro" id="IPR044726">
    <property type="entry name" value="ABCC_6TM_D2"/>
</dbReference>
<evidence type="ECO:0000256" key="9">
    <source>
        <dbReference type="ARBA" id="ARBA00022989"/>
    </source>
</evidence>
<dbReference type="SUPFAM" id="SSF52540">
    <property type="entry name" value="P-loop containing nucleoside triphosphate hydrolases"/>
    <property type="match status" value="2"/>
</dbReference>
<dbReference type="CDD" id="cd03244">
    <property type="entry name" value="ABCC_MRP_domain2"/>
    <property type="match status" value="1"/>
</dbReference>
<evidence type="ECO:0000256" key="3">
    <source>
        <dbReference type="ARBA" id="ARBA00022448"/>
    </source>
</evidence>
<feature type="transmembrane region" description="Helical" evidence="12">
    <location>
        <begin position="831"/>
        <end position="851"/>
    </location>
</feature>
<dbReference type="GO" id="GO:0000323">
    <property type="term" value="C:lytic vacuole"/>
    <property type="evidence" value="ECO:0007669"/>
    <property type="project" value="UniProtKB-ARBA"/>
</dbReference>
<feature type="compositionally biased region" description="Acidic residues" evidence="11">
    <location>
        <begin position="741"/>
        <end position="750"/>
    </location>
</feature>